<reference evidence="2" key="1">
    <citation type="submission" date="2016-10" db="EMBL/GenBank/DDBJ databases">
        <authorList>
            <person name="Varghese N."/>
            <person name="Submissions S."/>
        </authorList>
    </citation>
    <scope>NUCLEOTIDE SEQUENCE [LARGE SCALE GENOMIC DNA]</scope>
    <source>
        <strain evidence="2">DSM 13078</strain>
    </source>
</reference>
<accession>A0A1I1HJ28</accession>
<dbReference type="AlphaFoldDB" id="A0A1I1HJ28"/>
<name>A0A1I1HJ28_NATHA</name>
<evidence type="ECO:0000313" key="1">
    <source>
        <dbReference type="EMBL" id="SFC23755.1"/>
    </source>
</evidence>
<keyword evidence="2" id="KW-1185">Reference proteome</keyword>
<gene>
    <name evidence="1" type="ORF">SAMN05444422_1062</name>
</gene>
<dbReference type="EMBL" id="FOKW01000006">
    <property type="protein sequence ID" value="SFC23755.1"/>
    <property type="molecule type" value="Genomic_DNA"/>
</dbReference>
<evidence type="ECO:0000313" key="2">
    <source>
        <dbReference type="Proteomes" id="UP000199161"/>
    </source>
</evidence>
<dbReference type="Proteomes" id="UP000199161">
    <property type="component" value="Unassembled WGS sequence"/>
</dbReference>
<sequence length="65" mass="7496">MDMHDNQLVAEFEEETVELLAEMAEAEGNSVDEQLLKMMAVYTTTNLISKTERFQELLTEQSKEI</sequence>
<proteinExistence type="predicted"/>
<organism evidence="1 2">
    <name type="scientific">Natronobacterium haloterrestre</name>
    <name type="common">Halobiforma haloterrestris</name>
    <dbReference type="NCBI Taxonomy" id="148448"/>
    <lineage>
        <taxon>Archaea</taxon>
        <taxon>Methanobacteriati</taxon>
        <taxon>Methanobacteriota</taxon>
        <taxon>Stenosarchaea group</taxon>
        <taxon>Halobacteria</taxon>
        <taxon>Halobacteriales</taxon>
        <taxon>Natrialbaceae</taxon>
        <taxon>Natronobacterium</taxon>
    </lineage>
</organism>
<protein>
    <submittedName>
        <fullName evidence="1">Uncharacterized protein</fullName>
    </submittedName>
</protein>